<feature type="region of interest" description="Disordered" evidence="1">
    <location>
        <begin position="342"/>
        <end position="366"/>
    </location>
</feature>
<dbReference type="InterPro" id="IPR036134">
    <property type="entry name" value="Crypto/Photolyase_FAD-like_sf"/>
</dbReference>
<evidence type="ECO:0000313" key="4">
    <source>
        <dbReference type="Proteomes" id="UP001189429"/>
    </source>
</evidence>
<dbReference type="InterPro" id="IPR014729">
    <property type="entry name" value="Rossmann-like_a/b/a_fold"/>
</dbReference>
<accession>A0ABN9UJ33</accession>
<keyword evidence="4" id="KW-1185">Reference proteome</keyword>
<dbReference type="PANTHER" id="PTHR10211:SF0">
    <property type="entry name" value="DEOXYRIBODIPYRIMIDINE PHOTO-LYASE"/>
    <property type="match status" value="1"/>
</dbReference>
<dbReference type="InterPro" id="IPR032673">
    <property type="entry name" value="DNA_photolyase_2_CS"/>
</dbReference>
<dbReference type="SUPFAM" id="SSF52425">
    <property type="entry name" value="Cryptochrome/photolyase, N-terminal domain"/>
    <property type="match status" value="1"/>
</dbReference>
<protein>
    <recommendedName>
        <fullName evidence="2">Photolyase/cryptochrome alpha/beta domain-containing protein</fullName>
    </recommendedName>
</protein>
<dbReference type="PANTHER" id="PTHR10211">
    <property type="entry name" value="DEOXYRIBODIPYRIMIDINE PHOTOLYASE"/>
    <property type="match status" value="1"/>
</dbReference>
<sequence length="424" mass="46971">MPQMAAPEVDGVDARRCRMLNEAPLRESGAVVYWMSRDQRCEDNWALVYARLLAVRRRAPVHVVFCLVPRFLDATIRQFDFMLKGLREVEAGLRDSGIPFHLHLGKAADHVPPLCERLGATAVVCDMSPLRVPAQWASEVASACGDKGISLIQVDAHNVVPVWAASDKQEYAARTIRKKIMLPLQVYLSEFPVLEKHAQAPAEWPKAVDWGAAESSLEVDRTVQPVAGITPGSKAGRAKLEEFVAERLKRFDASRNDPNVDALSGLSPYLHFGQLAPQRCALRVREAAAADAALEKAAEGFIEEAVVRRELADNFCFYNERYDALEGAPSWAQQTLIDHEGDKREHTYSLEESSRAPAPTTTSGDQFRNAAQLQMVREGKMHGFLRMYWAKKIDSGVDSQSPGCAGDCDQAQQEEPTATQNMLS</sequence>
<proteinExistence type="predicted"/>
<dbReference type="InterPro" id="IPR006050">
    <property type="entry name" value="DNA_photolyase_N"/>
</dbReference>
<gene>
    <name evidence="3" type="ORF">PCOR1329_LOCUS48990</name>
</gene>
<dbReference type="SUPFAM" id="SSF48173">
    <property type="entry name" value="Cryptochrome/photolyase FAD-binding domain"/>
    <property type="match status" value="1"/>
</dbReference>
<feature type="compositionally biased region" description="Basic and acidic residues" evidence="1">
    <location>
        <begin position="342"/>
        <end position="354"/>
    </location>
</feature>
<organism evidence="3 4">
    <name type="scientific">Prorocentrum cordatum</name>
    <dbReference type="NCBI Taxonomy" id="2364126"/>
    <lineage>
        <taxon>Eukaryota</taxon>
        <taxon>Sar</taxon>
        <taxon>Alveolata</taxon>
        <taxon>Dinophyceae</taxon>
        <taxon>Prorocentrales</taxon>
        <taxon>Prorocentraceae</taxon>
        <taxon>Prorocentrum</taxon>
    </lineage>
</organism>
<comment type="caution">
    <text evidence="3">The sequence shown here is derived from an EMBL/GenBank/DDBJ whole genome shotgun (WGS) entry which is preliminary data.</text>
</comment>
<feature type="compositionally biased region" description="Polar residues" evidence="1">
    <location>
        <begin position="410"/>
        <end position="424"/>
    </location>
</feature>
<dbReference type="EMBL" id="CAUYUJ010015926">
    <property type="protein sequence ID" value="CAK0859700.1"/>
    <property type="molecule type" value="Genomic_DNA"/>
</dbReference>
<evidence type="ECO:0000313" key="3">
    <source>
        <dbReference type="EMBL" id="CAK0859700.1"/>
    </source>
</evidence>
<feature type="region of interest" description="Disordered" evidence="1">
    <location>
        <begin position="400"/>
        <end position="424"/>
    </location>
</feature>
<evidence type="ECO:0000256" key="1">
    <source>
        <dbReference type="SAM" id="MobiDB-lite"/>
    </source>
</evidence>
<dbReference type="Gene3D" id="3.40.50.620">
    <property type="entry name" value="HUPs"/>
    <property type="match status" value="1"/>
</dbReference>
<dbReference type="PROSITE" id="PS51645">
    <property type="entry name" value="PHR_CRY_ALPHA_BETA"/>
    <property type="match status" value="1"/>
</dbReference>
<evidence type="ECO:0000259" key="2">
    <source>
        <dbReference type="PROSITE" id="PS51645"/>
    </source>
</evidence>
<dbReference type="Gene3D" id="1.10.579.10">
    <property type="entry name" value="DNA Cyclobutane Dipyrimidine Photolyase, subunit A, domain 3"/>
    <property type="match status" value="1"/>
</dbReference>
<dbReference type="Proteomes" id="UP001189429">
    <property type="component" value="Unassembled WGS sequence"/>
</dbReference>
<dbReference type="PROSITE" id="PS01083">
    <property type="entry name" value="DNA_PHOTOLYASES_2_1"/>
    <property type="match status" value="1"/>
</dbReference>
<dbReference type="Gene3D" id="1.25.40.80">
    <property type="match status" value="1"/>
</dbReference>
<dbReference type="InterPro" id="IPR036155">
    <property type="entry name" value="Crypto/Photolyase_N_sf"/>
</dbReference>
<reference evidence="3" key="1">
    <citation type="submission" date="2023-10" db="EMBL/GenBank/DDBJ databases">
        <authorList>
            <person name="Chen Y."/>
            <person name="Shah S."/>
            <person name="Dougan E. K."/>
            <person name="Thang M."/>
            <person name="Chan C."/>
        </authorList>
    </citation>
    <scope>NUCLEOTIDE SEQUENCE [LARGE SCALE GENOMIC DNA]</scope>
</reference>
<dbReference type="Pfam" id="PF00875">
    <property type="entry name" value="DNA_photolyase"/>
    <property type="match status" value="1"/>
</dbReference>
<name>A0ABN9UJ33_9DINO</name>
<dbReference type="InterPro" id="IPR052219">
    <property type="entry name" value="Photolyase_Class-2"/>
</dbReference>
<feature type="domain" description="Photolyase/cryptochrome alpha/beta" evidence="2">
    <location>
        <begin position="29"/>
        <end position="162"/>
    </location>
</feature>